<dbReference type="CDD" id="cd05379">
    <property type="entry name" value="CAP_bacterial"/>
    <property type="match status" value="1"/>
</dbReference>
<evidence type="ECO:0000313" key="3">
    <source>
        <dbReference type="Proteomes" id="UP000541426"/>
    </source>
</evidence>
<dbReference type="Pfam" id="PF00188">
    <property type="entry name" value="CAP"/>
    <property type="match status" value="1"/>
</dbReference>
<accession>A0A7W6DR77</accession>
<dbReference type="EMBL" id="JACIEJ010000002">
    <property type="protein sequence ID" value="MBB3984553.1"/>
    <property type="molecule type" value="Genomic_DNA"/>
</dbReference>
<reference evidence="2 3" key="1">
    <citation type="submission" date="2020-08" db="EMBL/GenBank/DDBJ databases">
        <title>Genomic Encyclopedia of Type Strains, Phase IV (KMG-IV): sequencing the most valuable type-strain genomes for metagenomic binning, comparative biology and taxonomic classification.</title>
        <authorList>
            <person name="Goeker M."/>
        </authorList>
    </citation>
    <scope>NUCLEOTIDE SEQUENCE [LARGE SCALE GENOMIC DNA]</scope>
    <source>
        <strain evidence="2 3">DSM 102235</strain>
    </source>
</reference>
<evidence type="ECO:0000259" key="1">
    <source>
        <dbReference type="Pfam" id="PF00188"/>
    </source>
</evidence>
<dbReference type="Gene3D" id="3.40.33.10">
    <property type="entry name" value="CAP"/>
    <property type="match status" value="1"/>
</dbReference>
<sequence>MRNGIFHQIAPIVIGISMAGSLPQSSDAQPVRQMLNGFRAEQGLGPLAPSAQLEEAAKAHALDMARRGFFDHQGSSGSNVLQRARAAGYAACAIAENIAKGQQSVHEVLGDWVQSPGHRSNILNPDVVDYGLVRAPGDIWVLVLGKDGC</sequence>
<dbReference type="InterPro" id="IPR014044">
    <property type="entry name" value="CAP_dom"/>
</dbReference>
<evidence type="ECO:0000313" key="2">
    <source>
        <dbReference type="EMBL" id="MBB3984553.1"/>
    </source>
</evidence>
<dbReference type="Proteomes" id="UP000541426">
    <property type="component" value="Unassembled WGS sequence"/>
</dbReference>
<dbReference type="AlphaFoldDB" id="A0A7W6DR77"/>
<dbReference type="RefSeq" id="WP_246429259.1">
    <property type="nucleotide sequence ID" value="NZ_BAABBZ010000014.1"/>
</dbReference>
<name>A0A7W6DR77_9RHOB</name>
<dbReference type="PANTHER" id="PTHR31157">
    <property type="entry name" value="SCP DOMAIN-CONTAINING PROTEIN"/>
    <property type="match status" value="1"/>
</dbReference>
<dbReference type="InterPro" id="IPR035940">
    <property type="entry name" value="CAP_sf"/>
</dbReference>
<proteinExistence type="predicted"/>
<comment type="caution">
    <text evidence="2">The sequence shown here is derived from an EMBL/GenBank/DDBJ whole genome shotgun (WGS) entry which is preliminary data.</text>
</comment>
<feature type="domain" description="SCP" evidence="1">
    <location>
        <begin position="34"/>
        <end position="135"/>
    </location>
</feature>
<protein>
    <submittedName>
        <fullName evidence="2">Uncharacterized protein YkwD</fullName>
    </submittedName>
</protein>
<dbReference type="PANTHER" id="PTHR31157:SF1">
    <property type="entry name" value="SCP DOMAIN-CONTAINING PROTEIN"/>
    <property type="match status" value="1"/>
</dbReference>
<dbReference type="SUPFAM" id="SSF55797">
    <property type="entry name" value="PR-1-like"/>
    <property type="match status" value="1"/>
</dbReference>
<gene>
    <name evidence="2" type="ORF">GGQ68_000869</name>
</gene>
<organism evidence="2 3">
    <name type="scientific">Sagittula marina</name>
    <dbReference type="NCBI Taxonomy" id="943940"/>
    <lineage>
        <taxon>Bacteria</taxon>
        <taxon>Pseudomonadati</taxon>
        <taxon>Pseudomonadota</taxon>
        <taxon>Alphaproteobacteria</taxon>
        <taxon>Rhodobacterales</taxon>
        <taxon>Roseobacteraceae</taxon>
        <taxon>Sagittula</taxon>
    </lineage>
</organism>
<keyword evidence="3" id="KW-1185">Reference proteome</keyword>